<dbReference type="RefSeq" id="WP_170138093.1">
    <property type="nucleotide sequence ID" value="NZ_QPJT01000008.1"/>
</dbReference>
<comment type="caution">
    <text evidence="2">The sequence shown here is derived from an EMBL/GenBank/DDBJ whole genome shotgun (WGS) entry which is preliminary data.</text>
</comment>
<evidence type="ECO:0000313" key="2">
    <source>
        <dbReference type="EMBL" id="RCX17206.1"/>
    </source>
</evidence>
<feature type="transmembrane region" description="Helical" evidence="1">
    <location>
        <begin position="87"/>
        <end position="107"/>
    </location>
</feature>
<gene>
    <name evidence="2" type="ORF">DFR58_108100</name>
</gene>
<keyword evidence="3" id="KW-1185">Reference proteome</keyword>
<name>A0A369B9H3_9FIRM</name>
<dbReference type="Proteomes" id="UP000253034">
    <property type="component" value="Unassembled WGS sequence"/>
</dbReference>
<proteinExistence type="predicted"/>
<feature type="transmembrane region" description="Helical" evidence="1">
    <location>
        <begin position="6"/>
        <end position="37"/>
    </location>
</feature>
<dbReference type="AlphaFoldDB" id="A0A369B9H3"/>
<evidence type="ECO:0000313" key="3">
    <source>
        <dbReference type="Proteomes" id="UP000253034"/>
    </source>
</evidence>
<feature type="transmembrane region" description="Helical" evidence="1">
    <location>
        <begin position="58"/>
        <end position="81"/>
    </location>
</feature>
<dbReference type="EMBL" id="QPJT01000008">
    <property type="protein sequence ID" value="RCX17206.1"/>
    <property type="molecule type" value="Genomic_DNA"/>
</dbReference>
<keyword evidence="1" id="KW-0812">Transmembrane</keyword>
<keyword evidence="1" id="KW-0472">Membrane</keyword>
<organism evidence="2 3">
    <name type="scientific">Anaerobacterium chartisolvens</name>
    <dbReference type="NCBI Taxonomy" id="1297424"/>
    <lineage>
        <taxon>Bacteria</taxon>
        <taxon>Bacillati</taxon>
        <taxon>Bacillota</taxon>
        <taxon>Clostridia</taxon>
        <taxon>Eubacteriales</taxon>
        <taxon>Oscillospiraceae</taxon>
        <taxon>Anaerobacterium</taxon>
    </lineage>
</organism>
<reference evidence="2 3" key="1">
    <citation type="submission" date="2018-07" db="EMBL/GenBank/DDBJ databases">
        <title>Genomic Encyclopedia of Type Strains, Phase IV (KMG-IV): sequencing the most valuable type-strain genomes for metagenomic binning, comparative biology and taxonomic classification.</title>
        <authorList>
            <person name="Goeker M."/>
        </authorList>
    </citation>
    <scope>NUCLEOTIDE SEQUENCE [LARGE SCALE GENOMIC DNA]</scope>
    <source>
        <strain evidence="2 3">DSM 27016</strain>
    </source>
</reference>
<evidence type="ECO:0000256" key="1">
    <source>
        <dbReference type="SAM" id="Phobius"/>
    </source>
</evidence>
<protein>
    <submittedName>
        <fullName evidence="2">Uncharacterized protein DUF3796</fullName>
    </submittedName>
</protein>
<keyword evidence="1" id="KW-1133">Transmembrane helix</keyword>
<sequence length="113" mass="12345">MKINKLGFLSLFALLGIIGLIIDKKALLGLLGFVSYFRYFFVTPDEMFIQNVRRAASIGFFSGVVVTTIAVVLCALLPSLIASNVALVSGYVVSIFFFTIALVVLELKEMRGC</sequence>
<accession>A0A369B9H3</accession>